<dbReference type="Proteomes" id="UP001176521">
    <property type="component" value="Unassembled WGS sequence"/>
</dbReference>
<name>A0AAN6G434_9BASI</name>
<feature type="non-terminal residue" evidence="1">
    <location>
        <position position="351"/>
    </location>
</feature>
<protein>
    <submittedName>
        <fullName evidence="1">Uncharacterized protein</fullName>
    </submittedName>
</protein>
<keyword evidence="2" id="KW-1185">Reference proteome</keyword>
<evidence type="ECO:0000313" key="2">
    <source>
        <dbReference type="Proteomes" id="UP001176521"/>
    </source>
</evidence>
<gene>
    <name evidence="1" type="ORF">OC842_007560</name>
</gene>
<proteinExistence type="predicted"/>
<dbReference type="EMBL" id="JAPDMQ010001085">
    <property type="protein sequence ID" value="KAK0519092.1"/>
    <property type="molecule type" value="Genomic_DNA"/>
</dbReference>
<organism evidence="1 2">
    <name type="scientific">Tilletia horrida</name>
    <dbReference type="NCBI Taxonomy" id="155126"/>
    <lineage>
        <taxon>Eukaryota</taxon>
        <taxon>Fungi</taxon>
        <taxon>Dikarya</taxon>
        <taxon>Basidiomycota</taxon>
        <taxon>Ustilaginomycotina</taxon>
        <taxon>Exobasidiomycetes</taxon>
        <taxon>Tilletiales</taxon>
        <taxon>Tilletiaceae</taxon>
        <taxon>Tilletia</taxon>
    </lineage>
</organism>
<reference evidence="1" key="1">
    <citation type="journal article" date="2023" name="PhytoFront">
        <title>Draft Genome Resources of Seven Strains of Tilletia horrida, Causal Agent of Kernel Smut of Rice.</title>
        <authorList>
            <person name="Khanal S."/>
            <person name="Antony Babu S."/>
            <person name="Zhou X.G."/>
        </authorList>
    </citation>
    <scope>NUCLEOTIDE SEQUENCE</scope>
    <source>
        <strain evidence="1">TX3</strain>
    </source>
</reference>
<evidence type="ECO:0000313" key="1">
    <source>
        <dbReference type="EMBL" id="KAK0519092.1"/>
    </source>
</evidence>
<accession>A0AAN6G434</accession>
<dbReference type="AlphaFoldDB" id="A0AAN6G434"/>
<sequence>MLPHSAHPPQLPPLLSVFSIHAPFRARDRGRSPTFAAAVRHFVASYSADTETGRPPSDNSRQAWYLPDTSPLRAWLRVGLVSELRGRFSAPPAVLLLPTSPVKTALRHSDNRAQGFFGRLLHALACPPSTSALPLAGTGSPAPLSSPFLGLSLSRSTGVPPVGVPPAYIARLGPSPPYHPQPSGAFPRIPWADLWVSLPGPVRASFTALSTAVPSPSSSLSPPLDPDLLWRPLQQDPSFFTFPWVHPSVAGVPLKNASAAWVRAALLVAEEVCIPRRIIDPLAPGLFWANVWAVPEACPLNAETRSACLSALGRNIWTYRKDVLRAWSALLPLARALGIHDDLPMTVANIV</sequence>
<comment type="caution">
    <text evidence="1">The sequence shown here is derived from an EMBL/GenBank/DDBJ whole genome shotgun (WGS) entry which is preliminary data.</text>
</comment>